<accession>A0A7M2XXA6</accession>
<feature type="signal peptide" evidence="1">
    <location>
        <begin position="1"/>
        <end position="25"/>
    </location>
</feature>
<dbReference type="RefSeq" id="WP_138846054.1">
    <property type="nucleotide sequence ID" value="NZ_CP040720.1"/>
</dbReference>
<keyword evidence="1" id="KW-0732">Signal</keyword>
<evidence type="ECO:0000256" key="1">
    <source>
        <dbReference type="SAM" id="SignalP"/>
    </source>
</evidence>
<gene>
    <name evidence="2" type="ORF">INP59_26735</name>
</gene>
<organism evidence="2 3">
    <name type="scientific">Rhodococcus pyridinivorans</name>
    <dbReference type="NCBI Taxonomy" id="103816"/>
    <lineage>
        <taxon>Bacteria</taxon>
        <taxon>Bacillati</taxon>
        <taxon>Actinomycetota</taxon>
        <taxon>Actinomycetes</taxon>
        <taxon>Mycobacteriales</taxon>
        <taxon>Nocardiaceae</taxon>
        <taxon>Rhodococcus</taxon>
    </lineage>
</organism>
<geneLocation type="plasmid" evidence="2 3">
    <name>pSID</name>
</geneLocation>
<reference evidence="2 3" key="1">
    <citation type="submission" date="2020-10" db="EMBL/GenBank/DDBJ databases">
        <title>Whole genome sequence of oil-degrading bacteria Rhodococcus pyridinivorans strain 5Ap.</title>
        <authorList>
            <person name="Akhremchuk A.E."/>
            <person name="Valentovich L.N."/>
            <person name="Charniauskaya M.I."/>
            <person name="Bukliarevich H.A."/>
            <person name="Titok M.A."/>
        </authorList>
    </citation>
    <scope>NUCLEOTIDE SEQUENCE [LARGE SCALE GENOMIC DNA]</scope>
    <source>
        <strain evidence="2 3">5Ap</strain>
        <plasmid evidence="2 3">pSID</plasmid>
    </source>
</reference>
<dbReference type="GeneID" id="86868756"/>
<keyword evidence="2" id="KW-0614">Plasmid</keyword>
<sequence length="88" mass="9486">MTYRNRPSRIAVATLLAATTTLTLAACTPTSDNAPKVTRIEGDPKTWVRVHTIELSDGTSVLCLWEQSTGYDAGGLSCDWANKTTPSE</sequence>
<name>A0A7M2XXA6_9NOCA</name>
<dbReference type="EMBL" id="CP063453">
    <property type="protein sequence ID" value="QOW01973.1"/>
    <property type="molecule type" value="Genomic_DNA"/>
</dbReference>
<evidence type="ECO:0000313" key="3">
    <source>
        <dbReference type="Proteomes" id="UP000593818"/>
    </source>
</evidence>
<dbReference type="Proteomes" id="UP000593818">
    <property type="component" value="Plasmid pSID"/>
</dbReference>
<proteinExistence type="predicted"/>
<keyword evidence="3" id="KW-1185">Reference proteome</keyword>
<dbReference type="AlphaFoldDB" id="A0A7M2XXA6"/>
<evidence type="ECO:0000313" key="2">
    <source>
        <dbReference type="EMBL" id="QOW01973.1"/>
    </source>
</evidence>
<feature type="chain" id="PRO_5039189761" evidence="1">
    <location>
        <begin position="26"/>
        <end position="88"/>
    </location>
</feature>
<dbReference type="PROSITE" id="PS51257">
    <property type="entry name" value="PROKAR_LIPOPROTEIN"/>
    <property type="match status" value="1"/>
</dbReference>
<protein>
    <submittedName>
        <fullName evidence="2">Uncharacterized protein</fullName>
    </submittedName>
</protein>